<dbReference type="Proteomes" id="UP000578531">
    <property type="component" value="Unassembled WGS sequence"/>
</dbReference>
<dbReference type="RefSeq" id="XP_037165829.1">
    <property type="nucleotide sequence ID" value="XM_037307189.1"/>
</dbReference>
<feature type="compositionally biased region" description="Acidic residues" evidence="1">
    <location>
        <begin position="281"/>
        <end position="291"/>
    </location>
</feature>
<evidence type="ECO:0000256" key="1">
    <source>
        <dbReference type="SAM" id="MobiDB-lite"/>
    </source>
</evidence>
<protein>
    <submittedName>
        <fullName evidence="2">Uncharacterized protein</fullName>
    </submittedName>
</protein>
<feature type="compositionally biased region" description="Basic and acidic residues" evidence="1">
    <location>
        <begin position="1"/>
        <end position="25"/>
    </location>
</feature>
<reference evidence="2 3" key="1">
    <citation type="journal article" date="2020" name="Genomics">
        <title>Complete, high-quality genomes from long-read metagenomic sequencing of two wolf lichen thalli reveals enigmatic genome architecture.</title>
        <authorList>
            <person name="McKenzie S.K."/>
            <person name="Walston R.F."/>
            <person name="Allen J.L."/>
        </authorList>
    </citation>
    <scope>NUCLEOTIDE SEQUENCE [LARGE SCALE GENOMIC DNA]</scope>
    <source>
        <strain evidence="2">WasteWater2</strain>
    </source>
</reference>
<accession>A0A8H6FXC7</accession>
<evidence type="ECO:0000313" key="3">
    <source>
        <dbReference type="Proteomes" id="UP000578531"/>
    </source>
</evidence>
<sequence>MKRFYDRLRPGCPRDDGGVPLRSEKQNGSYSVPVVKSKVPAASNAQAGLDPQNACLESLAVELQFEILQRLADLPSLSAIVHASPSYHRAYVARRQSILAKVVSRDIFSDSLFEAHALAIALRTNNKDGSEIRRFLKDYKSTRREAVSVSIERFPLPQITILSQVQHAVRFAMKDFCQATLSKHPLSSEREGDITPLSTHEARRISRAFYRFEIFCTVFSQPGFKVKRKLDCMDMCHLFLNQFPPWEVEEIACIRDYITGRYAQLFAKHEHELVQHLPEGAPEDSSGDDMPFEGNPASHVSSFRLG</sequence>
<keyword evidence="3" id="KW-1185">Reference proteome</keyword>
<comment type="caution">
    <text evidence="2">The sequence shown here is derived from an EMBL/GenBank/DDBJ whole genome shotgun (WGS) entry which is preliminary data.</text>
</comment>
<gene>
    <name evidence="2" type="ORF">HO173_005271</name>
</gene>
<feature type="region of interest" description="Disordered" evidence="1">
    <location>
        <begin position="1"/>
        <end position="28"/>
    </location>
</feature>
<name>A0A8H6FXC7_9LECA</name>
<proteinExistence type="predicted"/>
<dbReference type="EMBL" id="JACCJC010000018">
    <property type="protein sequence ID" value="KAF6236490.1"/>
    <property type="molecule type" value="Genomic_DNA"/>
</dbReference>
<dbReference type="AlphaFoldDB" id="A0A8H6FXC7"/>
<dbReference type="OrthoDB" id="5427059at2759"/>
<dbReference type="GeneID" id="59286935"/>
<organism evidence="2 3">
    <name type="scientific">Letharia columbiana</name>
    <dbReference type="NCBI Taxonomy" id="112416"/>
    <lineage>
        <taxon>Eukaryota</taxon>
        <taxon>Fungi</taxon>
        <taxon>Dikarya</taxon>
        <taxon>Ascomycota</taxon>
        <taxon>Pezizomycotina</taxon>
        <taxon>Lecanoromycetes</taxon>
        <taxon>OSLEUM clade</taxon>
        <taxon>Lecanoromycetidae</taxon>
        <taxon>Lecanorales</taxon>
        <taxon>Lecanorineae</taxon>
        <taxon>Parmeliaceae</taxon>
        <taxon>Letharia</taxon>
    </lineage>
</organism>
<evidence type="ECO:0000313" key="2">
    <source>
        <dbReference type="EMBL" id="KAF6236490.1"/>
    </source>
</evidence>
<feature type="region of interest" description="Disordered" evidence="1">
    <location>
        <begin position="278"/>
        <end position="306"/>
    </location>
</feature>